<keyword evidence="3" id="KW-1185">Reference proteome</keyword>
<evidence type="ECO:0000313" key="3">
    <source>
        <dbReference type="Proteomes" id="UP001642360"/>
    </source>
</evidence>
<proteinExistence type="predicted"/>
<sequence length="194" mass="22072">MAADDSFKKPGAIPFKWEIRPGVPKVQQQPHLQSSYDHHRPLPLQPQLHKQQHSDLDPSFPSTPQKLRPPPAGLYFQPPPELRTGSFRSTTRTRSESYRFDSHILGRPEVVSTGCLPTPLLRRKHNKKKLHKPKPGYESEPDYNSDIEILSRWSMSTRKSLSPFRDSHSSSSFSSYQCSPLPVGDAEWAGFGLF</sequence>
<name>A0ABC8TP92_9AQUA</name>
<dbReference type="EMBL" id="CAUOFW020005147">
    <property type="protein sequence ID" value="CAK9168734.1"/>
    <property type="molecule type" value="Genomic_DNA"/>
</dbReference>
<evidence type="ECO:0000256" key="1">
    <source>
        <dbReference type="SAM" id="MobiDB-lite"/>
    </source>
</evidence>
<dbReference type="PANTHER" id="PTHR35466">
    <property type="entry name" value="SERINE/ARGININE REPETITIVE MATRIX PROTEIN 1"/>
    <property type="match status" value="1"/>
</dbReference>
<feature type="compositionally biased region" description="Polar residues" evidence="1">
    <location>
        <begin position="26"/>
        <end position="35"/>
    </location>
</feature>
<protein>
    <submittedName>
        <fullName evidence="2">Uncharacterized protein</fullName>
    </submittedName>
</protein>
<feature type="compositionally biased region" description="Low complexity" evidence="1">
    <location>
        <begin position="83"/>
        <end position="92"/>
    </location>
</feature>
<feature type="region of interest" description="Disordered" evidence="1">
    <location>
        <begin position="122"/>
        <end position="143"/>
    </location>
</feature>
<reference evidence="2 3" key="1">
    <citation type="submission" date="2024-02" db="EMBL/GenBank/DDBJ databases">
        <authorList>
            <person name="Vignale AGUSTIN F."/>
            <person name="Sosa J E."/>
            <person name="Modenutti C."/>
        </authorList>
    </citation>
    <scope>NUCLEOTIDE SEQUENCE [LARGE SCALE GENOMIC DNA]</scope>
</reference>
<accession>A0ABC8TP92</accession>
<feature type="compositionally biased region" description="Pro residues" evidence="1">
    <location>
        <begin position="67"/>
        <end position="81"/>
    </location>
</feature>
<organism evidence="2 3">
    <name type="scientific">Ilex paraguariensis</name>
    <name type="common">yerba mate</name>
    <dbReference type="NCBI Taxonomy" id="185542"/>
    <lineage>
        <taxon>Eukaryota</taxon>
        <taxon>Viridiplantae</taxon>
        <taxon>Streptophyta</taxon>
        <taxon>Embryophyta</taxon>
        <taxon>Tracheophyta</taxon>
        <taxon>Spermatophyta</taxon>
        <taxon>Magnoliopsida</taxon>
        <taxon>eudicotyledons</taxon>
        <taxon>Gunneridae</taxon>
        <taxon>Pentapetalae</taxon>
        <taxon>asterids</taxon>
        <taxon>campanulids</taxon>
        <taxon>Aquifoliales</taxon>
        <taxon>Aquifoliaceae</taxon>
        <taxon>Ilex</taxon>
    </lineage>
</organism>
<evidence type="ECO:0000313" key="2">
    <source>
        <dbReference type="EMBL" id="CAK9168734.1"/>
    </source>
</evidence>
<feature type="region of interest" description="Disordered" evidence="1">
    <location>
        <begin position="1"/>
        <end position="100"/>
    </location>
</feature>
<dbReference type="PANTHER" id="PTHR35466:SF4">
    <property type="entry name" value="EXPRESSED PROTEIN"/>
    <property type="match status" value="1"/>
</dbReference>
<comment type="caution">
    <text evidence="2">The sequence shown here is derived from an EMBL/GenBank/DDBJ whole genome shotgun (WGS) entry which is preliminary data.</text>
</comment>
<gene>
    <name evidence="2" type="ORF">ILEXP_LOCUS38144</name>
</gene>
<dbReference type="Proteomes" id="UP001642360">
    <property type="component" value="Unassembled WGS sequence"/>
</dbReference>
<feature type="compositionally biased region" description="Basic residues" evidence="1">
    <location>
        <begin position="122"/>
        <end position="134"/>
    </location>
</feature>
<dbReference type="AlphaFoldDB" id="A0ABC8TP92"/>